<evidence type="ECO:0000256" key="5">
    <source>
        <dbReference type="ARBA" id="ARBA00022833"/>
    </source>
</evidence>
<keyword evidence="6 11" id="KW-1133">Transmembrane helix</keyword>
<dbReference type="Gene3D" id="3.30.40.10">
    <property type="entry name" value="Zinc/RING finger domain, C3HC4 (zinc finger)"/>
    <property type="match status" value="1"/>
</dbReference>
<dbReference type="GO" id="GO:0016567">
    <property type="term" value="P:protein ubiquitination"/>
    <property type="evidence" value="ECO:0007669"/>
    <property type="project" value="InterPro"/>
</dbReference>
<dbReference type="OMA" id="AWHGHAH"/>
<dbReference type="SMART" id="SM00184">
    <property type="entry name" value="RING"/>
    <property type="match status" value="1"/>
</dbReference>
<keyword evidence="7 11" id="KW-0472">Membrane</keyword>
<evidence type="ECO:0000313" key="14">
    <source>
        <dbReference type="Proteomes" id="UP000026962"/>
    </source>
</evidence>
<proteinExistence type="inferred from homology"/>
<dbReference type="PANTHER" id="PTHR46905">
    <property type="entry name" value="RING-H2 FINGER PROTEIN ATL78"/>
    <property type="match status" value="1"/>
</dbReference>
<keyword evidence="9" id="KW-0863">Zinc-finger</keyword>
<evidence type="ECO:0000256" key="6">
    <source>
        <dbReference type="ARBA" id="ARBA00022989"/>
    </source>
</evidence>
<dbReference type="InterPro" id="IPR001841">
    <property type="entry name" value="Znf_RING"/>
</dbReference>
<protein>
    <recommendedName>
        <fullName evidence="12">RING-type domain-containing protein</fullName>
    </recommendedName>
</protein>
<name>A0A0E0L319_ORYPU</name>
<dbReference type="PANTHER" id="PTHR46905:SF7">
    <property type="entry name" value="RING-H2 FINGER PROTEIN ATL78"/>
    <property type="match status" value="1"/>
</dbReference>
<evidence type="ECO:0000259" key="12">
    <source>
        <dbReference type="PROSITE" id="PS50089"/>
    </source>
</evidence>
<dbReference type="eggNOG" id="KOG0800">
    <property type="taxonomic scope" value="Eukaryota"/>
</dbReference>
<evidence type="ECO:0000256" key="7">
    <source>
        <dbReference type="ARBA" id="ARBA00023136"/>
    </source>
</evidence>
<dbReference type="Pfam" id="PF13639">
    <property type="entry name" value="zf-RING_2"/>
    <property type="match status" value="1"/>
</dbReference>
<evidence type="ECO:0000256" key="8">
    <source>
        <dbReference type="ARBA" id="ARBA00024209"/>
    </source>
</evidence>
<evidence type="ECO:0000256" key="2">
    <source>
        <dbReference type="ARBA" id="ARBA00022679"/>
    </source>
</evidence>
<evidence type="ECO:0000313" key="13">
    <source>
        <dbReference type="EnsemblPlants" id="OPUNC05G15900.1"/>
    </source>
</evidence>
<feature type="region of interest" description="Disordered" evidence="10">
    <location>
        <begin position="204"/>
        <end position="229"/>
    </location>
</feature>
<dbReference type="InterPro" id="IPR013083">
    <property type="entry name" value="Znf_RING/FYVE/PHD"/>
</dbReference>
<dbReference type="Gramene" id="OPUNC05G15900.1">
    <property type="protein sequence ID" value="OPUNC05G15900.1"/>
    <property type="gene ID" value="OPUNC05G15900"/>
</dbReference>
<dbReference type="GO" id="GO:0016020">
    <property type="term" value="C:membrane"/>
    <property type="evidence" value="ECO:0007669"/>
    <property type="project" value="UniProtKB-SubCell"/>
</dbReference>
<dbReference type="GO" id="GO:0008270">
    <property type="term" value="F:zinc ion binding"/>
    <property type="evidence" value="ECO:0007669"/>
    <property type="project" value="UniProtKB-KW"/>
</dbReference>
<feature type="compositionally biased region" description="Gly residues" evidence="10">
    <location>
        <begin position="106"/>
        <end position="125"/>
    </location>
</feature>
<feature type="transmembrane region" description="Helical" evidence="11">
    <location>
        <begin position="59"/>
        <end position="80"/>
    </location>
</feature>
<dbReference type="EnsemblPlants" id="OPUNC05G15900.1">
    <property type="protein sequence ID" value="OPUNC05G15900.1"/>
    <property type="gene ID" value="OPUNC05G15900"/>
</dbReference>
<keyword evidence="14" id="KW-1185">Reference proteome</keyword>
<evidence type="ECO:0000256" key="4">
    <source>
        <dbReference type="ARBA" id="ARBA00022723"/>
    </source>
</evidence>
<dbReference type="GO" id="GO:0016740">
    <property type="term" value="F:transferase activity"/>
    <property type="evidence" value="ECO:0007669"/>
    <property type="project" value="UniProtKB-KW"/>
</dbReference>
<comment type="subcellular location">
    <subcellularLocation>
        <location evidence="1">Membrane</location>
        <topology evidence="1">Single-pass membrane protein</topology>
    </subcellularLocation>
</comment>
<dbReference type="CDD" id="cd16461">
    <property type="entry name" value="RING-H2_EL5-like"/>
    <property type="match status" value="1"/>
</dbReference>
<feature type="region of interest" description="Disordered" evidence="10">
    <location>
        <begin position="106"/>
        <end position="134"/>
    </location>
</feature>
<keyword evidence="2" id="KW-0808">Transferase</keyword>
<feature type="domain" description="RING-type" evidence="12">
    <location>
        <begin position="156"/>
        <end position="198"/>
    </location>
</feature>
<reference evidence="13" key="1">
    <citation type="submission" date="2015-04" db="UniProtKB">
        <authorList>
            <consortium name="EnsemblPlants"/>
        </authorList>
    </citation>
    <scope>IDENTIFICATION</scope>
</reference>
<sequence length="229" mass="22794">MDARLHYSARALLLVAPTAAPSTSPAPAAVLPGLNGVLPAADNGRGGGGALAVSFNTNAIVLLALLVCGLVAAVALHVVLQCALRVTRRACYGAETAAAAAAAVGGGEGGRARRGGGGGGSGGGGGRKRTPPLSKTIPRVAYTEGLELAGSSRSECAICLAEFARGEHVRVLPSCNHGFHERCIDRWLAARPTCPTCRQAPFAAPEPVAPDPAPAAVQGRAGGASDSTH</sequence>
<reference evidence="13" key="2">
    <citation type="submission" date="2018-05" db="EMBL/GenBank/DDBJ databases">
        <title>OpunRS2 (Oryza punctata Reference Sequence Version 2).</title>
        <authorList>
            <person name="Zhang J."/>
            <person name="Kudrna D."/>
            <person name="Lee S."/>
            <person name="Talag J."/>
            <person name="Welchert J."/>
            <person name="Wing R.A."/>
        </authorList>
    </citation>
    <scope>NUCLEOTIDE SEQUENCE [LARGE SCALE GENOMIC DNA]</scope>
</reference>
<accession>A0A0E0L319</accession>
<evidence type="ECO:0000256" key="10">
    <source>
        <dbReference type="SAM" id="MobiDB-lite"/>
    </source>
</evidence>
<evidence type="ECO:0000256" key="1">
    <source>
        <dbReference type="ARBA" id="ARBA00004167"/>
    </source>
</evidence>
<dbReference type="Proteomes" id="UP000026962">
    <property type="component" value="Chromosome 5"/>
</dbReference>
<organism evidence="13">
    <name type="scientific">Oryza punctata</name>
    <name type="common">Red rice</name>
    <dbReference type="NCBI Taxonomy" id="4537"/>
    <lineage>
        <taxon>Eukaryota</taxon>
        <taxon>Viridiplantae</taxon>
        <taxon>Streptophyta</taxon>
        <taxon>Embryophyta</taxon>
        <taxon>Tracheophyta</taxon>
        <taxon>Spermatophyta</taxon>
        <taxon>Magnoliopsida</taxon>
        <taxon>Liliopsida</taxon>
        <taxon>Poales</taxon>
        <taxon>Poaceae</taxon>
        <taxon>BOP clade</taxon>
        <taxon>Oryzoideae</taxon>
        <taxon>Oryzeae</taxon>
        <taxon>Oryzinae</taxon>
        <taxon>Oryza</taxon>
    </lineage>
</organism>
<dbReference type="PROSITE" id="PS50089">
    <property type="entry name" value="ZF_RING_2"/>
    <property type="match status" value="1"/>
</dbReference>
<dbReference type="HOGENOM" id="CLU_013137_9_0_1"/>
<dbReference type="InterPro" id="IPR044602">
    <property type="entry name" value="ATL10/ATL72-79-like"/>
</dbReference>
<keyword evidence="3 11" id="KW-0812">Transmembrane</keyword>
<evidence type="ECO:0000256" key="9">
    <source>
        <dbReference type="PROSITE-ProRule" id="PRU00175"/>
    </source>
</evidence>
<keyword evidence="5" id="KW-0862">Zinc</keyword>
<dbReference type="AlphaFoldDB" id="A0A0E0L319"/>
<comment type="similarity">
    <text evidence="8">Belongs to the RING-type zinc finger family. ATL subfamily.</text>
</comment>
<evidence type="ECO:0000256" key="11">
    <source>
        <dbReference type="SAM" id="Phobius"/>
    </source>
</evidence>
<dbReference type="SUPFAM" id="SSF57850">
    <property type="entry name" value="RING/U-box"/>
    <property type="match status" value="1"/>
</dbReference>
<evidence type="ECO:0000256" key="3">
    <source>
        <dbReference type="ARBA" id="ARBA00022692"/>
    </source>
</evidence>
<dbReference type="STRING" id="4537.A0A0E0L319"/>
<keyword evidence="4" id="KW-0479">Metal-binding</keyword>